<gene>
    <name evidence="2" type="ORF">HID58_031748</name>
</gene>
<evidence type="ECO:0000256" key="1">
    <source>
        <dbReference type="SAM" id="MobiDB-lite"/>
    </source>
</evidence>
<feature type="non-terminal residue" evidence="2">
    <location>
        <position position="1"/>
    </location>
</feature>
<protein>
    <recommendedName>
        <fullName evidence="4">BZIP domain-containing protein</fullName>
    </recommendedName>
</protein>
<dbReference type="EMBL" id="JAGKQM010000009">
    <property type="protein sequence ID" value="KAH0908427.1"/>
    <property type="molecule type" value="Genomic_DNA"/>
</dbReference>
<comment type="caution">
    <text evidence="2">The sequence shown here is derived from an EMBL/GenBank/DDBJ whole genome shotgun (WGS) entry which is preliminary data.</text>
</comment>
<evidence type="ECO:0000313" key="3">
    <source>
        <dbReference type="Proteomes" id="UP000824890"/>
    </source>
</evidence>
<feature type="region of interest" description="Disordered" evidence="1">
    <location>
        <begin position="1"/>
        <end position="20"/>
    </location>
</feature>
<keyword evidence="3" id="KW-1185">Reference proteome</keyword>
<dbReference type="PANTHER" id="PTHR35737:SF2">
    <property type="entry name" value="BZIP DOMAIN-CONTAINING PROTEIN"/>
    <property type="match status" value="1"/>
</dbReference>
<accession>A0ABQ8BUD2</accession>
<reference evidence="2 3" key="1">
    <citation type="submission" date="2021-05" db="EMBL/GenBank/DDBJ databases">
        <title>Genome Assembly of Synthetic Allotetraploid Brassica napus Reveals Homoeologous Exchanges between Subgenomes.</title>
        <authorList>
            <person name="Davis J.T."/>
        </authorList>
    </citation>
    <scope>NUCLEOTIDE SEQUENCE [LARGE SCALE GENOMIC DNA]</scope>
    <source>
        <strain evidence="3">cv. Da-Ae</strain>
        <tissue evidence="2">Seedling</tissue>
    </source>
</reference>
<proteinExistence type="predicted"/>
<feature type="region of interest" description="Disordered" evidence="1">
    <location>
        <begin position="31"/>
        <end position="68"/>
    </location>
</feature>
<dbReference type="Proteomes" id="UP000824890">
    <property type="component" value="Unassembled WGS sequence"/>
</dbReference>
<evidence type="ECO:0008006" key="4">
    <source>
        <dbReference type="Google" id="ProtNLM"/>
    </source>
</evidence>
<evidence type="ECO:0000313" key="2">
    <source>
        <dbReference type="EMBL" id="KAH0908427.1"/>
    </source>
</evidence>
<sequence length="187" mass="21513">SRPTESSSRSTAMEREDEEWELCNDDGFVFKREKRSRISNPGETSNPANPELDPAAEERNRRMRKKRTLAKLRSKYRSEIQQWEALSNRFNTMQEKAAQFQTSQREEERLNANEATSFHDGSSSASIYLDELLSMTEAQEVIINDVTNMCEVAESITRVEEEETKQSLFDLDVWSSPTNLMASLCAD</sequence>
<feature type="compositionally biased region" description="Polar residues" evidence="1">
    <location>
        <begin position="1"/>
        <end position="11"/>
    </location>
</feature>
<name>A0ABQ8BUD2_BRANA</name>
<organism evidence="2 3">
    <name type="scientific">Brassica napus</name>
    <name type="common">Rape</name>
    <dbReference type="NCBI Taxonomy" id="3708"/>
    <lineage>
        <taxon>Eukaryota</taxon>
        <taxon>Viridiplantae</taxon>
        <taxon>Streptophyta</taxon>
        <taxon>Embryophyta</taxon>
        <taxon>Tracheophyta</taxon>
        <taxon>Spermatophyta</taxon>
        <taxon>Magnoliopsida</taxon>
        <taxon>eudicotyledons</taxon>
        <taxon>Gunneridae</taxon>
        <taxon>Pentapetalae</taxon>
        <taxon>rosids</taxon>
        <taxon>malvids</taxon>
        <taxon>Brassicales</taxon>
        <taxon>Brassicaceae</taxon>
        <taxon>Brassiceae</taxon>
        <taxon>Brassica</taxon>
    </lineage>
</organism>
<dbReference type="PANTHER" id="PTHR35737">
    <property type="entry name" value="CRYPTIC LOCI REGULATOR"/>
    <property type="match status" value="1"/>
</dbReference>
<feature type="region of interest" description="Disordered" evidence="1">
    <location>
        <begin position="95"/>
        <end position="121"/>
    </location>
</feature>
<feature type="compositionally biased region" description="Polar residues" evidence="1">
    <location>
        <begin position="38"/>
        <end position="48"/>
    </location>
</feature>